<accession>A0A928KVR6</accession>
<feature type="domain" description="Type III secretion system flagellar brake protein YcgR PilZN" evidence="2">
    <location>
        <begin position="8"/>
        <end position="78"/>
    </location>
</feature>
<dbReference type="EMBL" id="SVNY01000001">
    <property type="protein sequence ID" value="MBE6832509.1"/>
    <property type="molecule type" value="Genomic_DNA"/>
</dbReference>
<evidence type="ECO:0000313" key="3">
    <source>
        <dbReference type="EMBL" id="MBE6832509.1"/>
    </source>
</evidence>
<gene>
    <name evidence="3" type="ORF">E7512_02825</name>
</gene>
<sequence length="241" mass="27815">MRSSYINPGDKVSISVKVSDGPRRSYISYIDTIVDEETILIYTPIFKGQVIRLSTFEDYDFIFYAQTGLYRADGKVLANLSENNVAIAKIQIGRLESIQRREFYRVNSTFEFTYTRPMAGPDETGNLPPHPATGENISGGGICFLSPTLLSEEEPIYCTLPLKDQMITVEAIVLHSQSPEDSRELYGMYEYRARFYFREKRDQEAVMQYVFAKQREFLLRRKMQFEAANADDKNQGTSRRR</sequence>
<comment type="caution">
    <text evidence="3">The sequence shown here is derived from an EMBL/GenBank/DDBJ whole genome shotgun (WGS) entry which is preliminary data.</text>
</comment>
<dbReference type="Pfam" id="PF07238">
    <property type="entry name" value="PilZ"/>
    <property type="match status" value="1"/>
</dbReference>
<evidence type="ECO:0000313" key="4">
    <source>
        <dbReference type="Proteomes" id="UP000754750"/>
    </source>
</evidence>
<dbReference type="InterPro" id="IPR009926">
    <property type="entry name" value="T3SS_YcgR_PilZN"/>
</dbReference>
<evidence type="ECO:0000259" key="1">
    <source>
        <dbReference type="Pfam" id="PF07238"/>
    </source>
</evidence>
<dbReference type="Proteomes" id="UP000754750">
    <property type="component" value="Unassembled WGS sequence"/>
</dbReference>
<dbReference type="Pfam" id="PF12945">
    <property type="entry name" value="PilZNR"/>
    <property type="match status" value="1"/>
</dbReference>
<reference evidence="3" key="1">
    <citation type="submission" date="2019-04" db="EMBL/GenBank/DDBJ databases">
        <title>Evolution of Biomass-Degrading Anaerobic Consortia Revealed by Metagenomics.</title>
        <authorList>
            <person name="Peng X."/>
        </authorList>
    </citation>
    <scope>NUCLEOTIDE SEQUENCE</scope>
    <source>
        <strain evidence="3">SIG551</strain>
    </source>
</reference>
<evidence type="ECO:0000259" key="2">
    <source>
        <dbReference type="Pfam" id="PF12945"/>
    </source>
</evidence>
<dbReference type="AlphaFoldDB" id="A0A928KVR6"/>
<organism evidence="3 4">
    <name type="scientific">Faecalispora sporosphaeroides</name>
    <dbReference type="NCBI Taxonomy" id="1549"/>
    <lineage>
        <taxon>Bacteria</taxon>
        <taxon>Bacillati</taxon>
        <taxon>Bacillota</taxon>
        <taxon>Clostridia</taxon>
        <taxon>Eubacteriales</taxon>
        <taxon>Oscillospiraceae</taxon>
        <taxon>Faecalispora</taxon>
    </lineage>
</organism>
<feature type="domain" description="PilZ" evidence="1">
    <location>
        <begin position="99"/>
        <end position="211"/>
    </location>
</feature>
<dbReference type="InterPro" id="IPR009875">
    <property type="entry name" value="PilZ_domain"/>
</dbReference>
<dbReference type="RefSeq" id="WP_326839927.1">
    <property type="nucleotide sequence ID" value="NZ_SVNY01000001.1"/>
</dbReference>
<dbReference type="GO" id="GO:0035438">
    <property type="term" value="F:cyclic-di-GMP binding"/>
    <property type="evidence" value="ECO:0007669"/>
    <property type="project" value="InterPro"/>
</dbReference>
<dbReference type="Gene3D" id="2.40.10.220">
    <property type="entry name" value="predicted glycosyltransferase like domains"/>
    <property type="match status" value="1"/>
</dbReference>
<name>A0A928KVR6_9FIRM</name>
<protein>
    <submittedName>
        <fullName evidence="3">Pilus assembly protein PilZ</fullName>
    </submittedName>
</protein>
<proteinExistence type="predicted"/>